<evidence type="ECO:0000313" key="3">
    <source>
        <dbReference type="EMBL" id="CAI8019374.1"/>
    </source>
</evidence>
<proteinExistence type="predicted"/>
<sequence length="435" mass="49275">MEDLKVKTAQIKNYKKQVDGLQADLKKSQQTVESLLRDQEEVNKRHQNEVERLKLELKEAKQRIKSLQEEDEMVMVESVPLADSTDADSAPKSSKIKFFGKKFSKTKEEQARAKAEEKGRMKAKKLEREKTMRETKRRRKVDMEKMDEAKLKEYLGSQINRLERDNMTLRNQMECLEATSQCLVEKLNQTEASVVKGTRTTSSATRNVYEQVPSAESRKRSKGQAGESKHRGSSKSSAKHPPPSYTQDLSAHEGVHERIQRRKSFTDANTESNLDIKGPRPFTSDPRLYSKNEDYVNLPPGTSKSRPKVLSPVETPRSKKSPIPTPRSVSVDPGRRGGGGGGLAAPDPHQQSLSMPPMPVKREEDEEDISHGLEDDIHSRAREVVETGSDEPTYALTSIPFDPFLECLYCNRKFRYGEIQKYRKHVNNCTGSSAV</sequence>
<gene>
    <name evidence="3" type="ORF">GBAR_LOCUS11651</name>
</gene>
<keyword evidence="4" id="KW-1185">Reference proteome</keyword>
<evidence type="ECO:0000256" key="2">
    <source>
        <dbReference type="SAM" id="MobiDB-lite"/>
    </source>
</evidence>
<evidence type="ECO:0000256" key="1">
    <source>
        <dbReference type="SAM" id="Coils"/>
    </source>
</evidence>
<feature type="compositionally biased region" description="Basic and acidic residues" evidence="2">
    <location>
        <begin position="113"/>
        <end position="134"/>
    </location>
</feature>
<name>A0AA35WG79_GEOBA</name>
<feature type="compositionally biased region" description="Polar residues" evidence="2">
    <location>
        <begin position="193"/>
        <end position="208"/>
    </location>
</feature>
<accession>A0AA35WG79</accession>
<feature type="region of interest" description="Disordered" evidence="2">
    <location>
        <begin position="193"/>
        <end position="366"/>
    </location>
</feature>
<dbReference type="AlphaFoldDB" id="A0AA35WG79"/>
<dbReference type="Proteomes" id="UP001174909">
    <property type="component" value="Unassembled WGS sequence"/>
</dbReference>
<keyword evidence="1" id="KW-0175">Coiled coil</keyword>
<protein>
    <submittedName>
        <fullName evidence="3">Uncharacterized protein</fullName>
    </submittedName>
</protein>
<feature type="coiled-coil region" evidence="1">
    <location>
        <begin position="152"/>
        <end position="179"/>
    </location>
</feature>
<organism evidence="3 4">
    <name type="scientific">Geodia barretti</name>
    <name type="common">Barrett's horny sponge</name>
    <dbReference type="NCBI Taxonomy" id="519541"/>
    <lineage>
        <taxon>Eukaryota</taxon>
        <taxon>Metazoa</taxon>
        <taxon>Porifera</taxon>
        <taxon>Demospongiae</taxon>
        <taxon>Heteroscleromorpha</taxon>
        <taxon>Tetractinellida</taxon>
        <taxon>Astrophorina</taxon>
        <taxon>Geodiidae</taxon>
        <taxon>Geodia</taxon>
    </lineage>
</organism>
<feature type="region of interest" description="Disordered" evidence="2">
    <location>
        <begin position="113"/>
        <end position="144"/>
    </location>
</feature>
<feature type="coiled-coil region" evidence="1">
    <location>
        <begin position="4"/>
        <end position="77"/>
    </location>
</feature>
<comment type="caution">
    <text evidence="3">The sequence shown here is derived from an EMBL/GenBank/DDBJ whole genome shotgun (WGS) entry which is preliminary data.</text>
</comment>
<evidence type="ECO:0000313" key="4">
    <source>
        <dbReference type="Proteomes" id="UP001174909"/>
    </source>
</evidence>
<reference evidence="3" key="1">
    <citation type="submission" date="2023-03" db="EMBL/GenBank/DDBJ databases">
        <authorList>
            <person name="Steffen K."/>
            <person name="Cardenas P."/>
        </authorList>
    </citation>
    <scope>NUCLEOTIDE SEQUENCE</scope>
</reference>
<dbReference type="EMBL" id="CASHTH010001749">
    <property type="protein sequence ID" value="CAI8019374.1"/>
    <property type="molecule type" value="Genomic_DNA"/>
</dbReference>